<organism evidence="1 2">
    <name type="scientific">Hoeflea halophila</name>
    <dbReference type="NCBI Taxonomy" id="714899"/>
    <lineage>
        <taxon>Bacteria</taxon>
        <taxon>Pseudomonadati</taxon>
        <taxon>Pseudomonadota</taxon>
        <taxon>Alphaproteobacteria</taxon>
        <taxon>Hyphomicrobiales</taxon>
        <taxon>Rhizobiaceae</taxon>
        <taxon>Hoeflea</taxon>
    </lineage>
</organism>
<dbReference type="EMBL" id="OCPC01000004">
    <property type="protein sequence ID" value="SOE17809.1"/>
    <property type="molecule type" value="Genomic_DNA"/>
</dbReference>
<name>A0A286IEP4_9HYPH</name>
<evidence type="ECO:0000313" key="1">
    <source>
        <dbReference type="EMBL" id="SOE17809.1"/>
    </source>
</evidence>
<protein>
    <submittedName>
        <fullName evidence="1">Uncharacterized protein</fullName>
    </submittedName>
</protein>
<dbReference type="AlphaFoldDB" id="A0A286IEP4"/>
<gene>
    <name evidence="1" type="ORF">SAMN05877838_2713</name>
</gene>
<dbReference type="SUPFAM" id="SSF53756">
    <property type="entry name" value="UDP-Glycosyltransferase/glycogen phosphorylase"/>
    <property type="match status" value="1"/>
</dbReference>
<accession>A0A286IEP4</accession>
<keyword evidence="2" id="KW-1185">Reference proteome</keyword>
<proteinExistence type="predicted"/>
<evidence type="ECO:0000313" key="2">
    <source>
        <dbReference type="Proteomes" id="UP000219465"/>
    </source>
</evidence>
<reference evidence="2" key="1">
    <citation type="submission" date="2017-08" db="EMBL/GenBank/DDBJ databases">
        <authorList>
            <person name="Varghese N."/>
            <person name="Submissions S."/>
        </authorList>
    </citation>
    <scope>NUCLEOTIDE SEQUENCE [LARGE SCALE GENOMIC DNA]</scope>
    <source>
        <strain evidence="2">KCTC 23107</strain>
    </source>
</reference>
<sequence>MDLYPFRPFLSDSYRMHNRKTIIFSARDAAAALYAAPVIDEASRDDRFRVVVVAQEPALNILARRGIAPIAVELPAANEPAGPEAAALLAEAGRIVREVDPDVIVAGLSSPGQGGIDEALLQMRSCKGFLLQDFWGEWNGFFGRKPDRFLVLDEAAAKLTRAAHDTDCVVVGSTRHAEYAGLDIAERRHSARNRVGLADRPVIGWFGQALHHLPGYRESIAQWSQSVREFPVTVDVVYKPHPRESEAQRQQTLEIMHSCLPQVHFLEAWPIEDALLLCDCVCAVMSNCLYDAAYLNFHSSSPLVTPVAMLHSSKLHGDLASRISFEVLPYVALGLAKVALPGTDLSTQLFAAIGQEGKRDCWRAARSNLADPGSATSRILDLIGSPAG</sequence>
<dbReference type="Proteomes" id="UP000219465">
    <property type="component" value="Unassembled WGS sequence"/>
</dbReference>